<comment type="caution">
    <text evidence="2">The sequence shown here is derived from an EMBL/GenBank/DDBJ whole genome shotgun (WGS) entry which is preliminary data.</text>
</comment>
<reference evidence="3" key="3">
    <citation type="submission" date="2015-02" db="EMBL/GenBank/DDBJ databases">
        <title>Genome analysis of three genomes within the thermophilic hydrogenogenic bacterial species Caldanaerobacter subterraneus.</title>
        <authorList>
            <person name="Sant'Anna F.H."/>
            <person name="Lebedinsky A."/>
            <person name="Sokolova T."/>
            <person name="Robb F.T."/>
            <person name="Gonzalez J.M."/>
        </authorList>
    </citation>
    <scope>NUCLEOTIDE SEQUENCE [LARGE SCALE GENOMIC DNA]</scope>
    <source>
        <strain evidence="3">DSM 12653</strain>
    </source>
</reference>
<protein>
    <submittedName>
        <fullName evidence="2">Uncharacterized protein</fullName>
    </submittedName>
</protein>
<dbReference type="EMBL" id="ABXP02000115">
    <property type="protein sequence ID" value="KKC28792.1"/>
    <property type="molecule type" value="Genomic_DNA"/>
</dbReference>
<dbReference type="Proteomes" id="UP000010146">
    <property type="component" value="Unassembled WGS sequence"/>
</dbReference>
<reference evidence="2 3" key="2">
    <citation type="journal article" date="2015" name="BMC Genomics">
        <title>Analysis of three genomes within the thermophilic bacterial species Caldanaerobacter subterraneus with a focus on carbon monoxide dehydrogenase evolution and hydrolase diversity.</title>
        <authorList>
            <person name="Sant'Anna F.H."/>
            <person name="Lebedinsky A.V."/>
            <person name="Sokolova T.G."/>
            <person name="Robb F.T."/>
            <person name="Gonzalez J.M."/>
        </authorList>
    </citation>
    <scope>NUCLEOTIDE SEQUENCE [LARGE SCALE GENOMIC DNA]</scope>
    <source>
        <strain evidence="2 3">DSM 12653</strain>
    </source>
</reference>
<proteinExistence type="predicted"/>
<evidence type="ECO:0000313" key="3">
    <source>
        <dbReference type="Proteomes" id="UP000010146"/>
    </source>
</evidence>
<evidence type="ECO:0000313" key="2">
    <source>
        <dbReference type="EMBL" id="KKC28792.1"/>
    </source>
</evidence>
<reference evidence="2 3" key="1">
    <citation type="submission" date="2008-07" db="EMBL/GenBank/DDBJ databases">
        <authorList>
            <person name="Gonzalez J."/>
            <person name="Sokolova T."/>
            <person name="Ferriera S."/>
            <person name="Johnson J."/>
            <person name="Kravitz S."/>
            <person name="Beeson K."/>
            <person name="Sutton G."/>
            <person name="Rogers Y.-H."/>
            <person name="Friedman R."/>
            <person name="Frazier M."/>
            <person name="Venter J.C."/>
        </authorList>
    </citation>
    <scope>NUCLEOTIDE SEQUENCE [LARGE SCALE GENOMIC DNA]</scope>
    <source>
        <strain evidence="2 3">DSM 12653</strain>
    </source>
</reference>
<gene>
    <name evidence="2" type="ORF">CDSM653_02178</name>
</gene>
<dbReference type="AlphaFoldDB" id="A0A0F5PJF8"/>
<accession>A0A0F5PJF8</accession>
<sequence length="36" mass="4224">MPQRSYIIGLNMKHLELENEADEISEEILKHLTKAE</sequence>
<keyword evidence="1" id="KW-0175">Coiled coil</keyword>
<organism evidence="2 3">
    <name type="scientific">Caldanaerobacter subterraneus subsp. pacificus DSM 12653</name>
    <dbReference type="NCBI Taxonomy" id="391606"/>
    <lineage>
        <taxon>Bacteria</taxon>
        <taxon>Bacillati</taxon>
        <taxon>Bacillota</taxon>
        <taxon>Clostridia</taxon>
        <taxon>Thermoanaerobacterales</taxon>
        <taxon>Thermoanaerobacteraceae</taxon>
        <taxon>Caldanaerobacter</taxon>
    </lineage>
</organism>
<feature type="coiled-coil region" evidence="1">
    <location>
        <begin position="7"/>
        <end position="34"/>
    </location>
</feature>
<evidence type="ECO:0000256" key="1">
    <source>
        <dbReference type="SAM" id="Coils"/>
    </source>
</evidence>
<name>A0A0F5PJF8_9THEO</name>